<protein>
    <submittedName>
        <fullName evidence="2">Uncharacterized protein</fullName>
    </submittedName>
</protein>
<reference evidence="2 3" key="1">
    <citation type="submission" date="2017-06" db="EMBL/GenBank/DDBJ databases">
        <title>Comparative genomic analysis of Ambrosia Fusariam Clade fungi.</title>
        <authorList>
            <person name="Stajich J.E."/>
            <person name="Carrillo J."/>
            <person name="Kijimoto T."/>
            <person name="Eskalen A."/>
            <person name="O'Donnell K."/>
            <person name="Kasson M."/>
        </authorList>
    </citation>
    <scope>NUCLEOTIDE SEQUENCE [LARGE SCALE GENOMIC DNA]</scope>
    <source>
        <strain evidence="2 3">NRRL62584</strain>
    </source>
</reference>
<dbReference type="AlphaFoldDB" id="A0A428P8A0"/>
<dbReference type="EMBL" id="NKCI01000184">
    <property type="protein sequence ID" value="RSL49189.1"/>
    <property type="molecule type" value="Genomic_DNA"/>
</dbReference>
<organism evidence="2 3">
    <name type="scientific">Fusarium duplospermum</name>
    <dbReference type="NCBI Taxonomy" id="1325734"/>
    <lineage>
        <taxon>Eukaryota</taxon>
        <taxon>Fungi</taxon>
        <taxon>Dikarya</taxon>
        <taxon>Ascomycota</taxon>
        <taxon>Pezizomycotina</taxon>
        <taxon>Sordariomycetes</taxon>
        <taxon>Hypocreomycetidae</taxon>
        <taxon>Hypocreales</taxon>
        <taxon>Nectriaceae</taxon>
        <taxon>Fusarium</taxon>
        <taxon>Fusarium solani species complex</taxon>
    </lineage>
</organism>
<keyword evidence="3" id="KW-1185">Reference proteome</keyword>
<sequence length="164" mass="19031">MPDNDNGSTRPESSNQTSECPKNERPVPEKTKSTPQEEAKTQDEPSPKAGEDPAKAEQYAEFYAWVEWFKVNRTAAWNEWHRRFDALMESELGDIAQSTQEDKQGTSNYIPFFSHFPQTDHRRQRVQIILPRLQKPPNLSRKTPKKTFRMTKKTAVIATRQVPE</sequence>
<proteinExistence type="predicted"/>
<evidence type="ECO:0000256" key="1">
    <source>
        <dbReference type="SAM" id="MobiDB-lite"/>
    </source>
</evidence>
<evidence type="ECO:0000313" key="2">
    <source>
        <dbReference type="EMBL" id="RSL49189.1"/>
    </source>
</evidence>
<gene>
    <name evidence="2" type="ORF">CEP54_012558</name>
</gene>
<accession>A0A428P8A0</accession>
<feature type="compositionally biased region" description="Basic and acidic residues" evidence="1">
    <location>
        <begin position="21"/>
        <end position="55"/>
    </location>
</feature>
<name>A0A428P8A0_9HYPO</name>
<evidence type="ECO:0000313" key="3">
    <source>
        <dbReference type="Proteomes" id="UP000288168"/>
    </source>
</evidence>
<feature type="region of interest" description="Disordered" evidence="1">
    <location>
        <begin position="1"/>
        <end position="55"/>
    </location>
</feature>
<dbReference type="OrthoDB" id="5100900at2759"/>
<feature type="compositionally biased region" description="Polar residues" evidence="1">
    <location>
        <begin position="1"/>
        <end position="20"/>
    </location>
</feature>
<dbReference type="Proteomes" id="UP000288168">
    <property type="component" value="Unassembled WGS sequence"/>
</dbReference>
<comment type="caution">
    <text evidence="2">The sequence shown here is derived from an EMBL/GenBank/DDBJ whole genome shotgun (WGS) entry which is preliminary data.</text>
</comment>